<feature type="non-terminal residue" evidence="1">
    <location>
        <position position="51"/>
    </location>
</feature>
<accession>A0A7J9KH48</accession>
<keyword evidence="2" id="KW-1185">Reference proteome</keyword>
<reference evidence="1 2" key="1">
    <citation type="journal article" date="2019" name="Genome Biol. Evol.">
        <title>Insights into the evolution of the New World diploid cottons (Gossypium, subgenus Houzingenia) based on genome sequencing.</title>
        <authorList>
            <person name="Grover C.E."/>
            <person name="Arick M.A. 2nd"/>
            <person name="Thrash A."/>
            <person name="Conover J.L."/>
            <person name="Sanders W.S."/>
            <person name="Peterson D.G."/>
            <person name="Frelichowski J.E."/>
            <person name="Scheffler J.A."/>
            <person name="Scheffler B.E."/>
            <person name="Wendel J.F."/>
        </authorList>
    </citation>
    <scope>NUCLEOTIDE SEQUENCE [LARGE SCALE GENOMIC DNA]</scope>
    <source>
        <strain evidence="1">6</strain>
        <tissue evidence="1">Leaf</tissue>
    </source>
</reference>
<protein>
    <submittedName>
        <fullName evidence="1">Uncharacterized protein</fullName>
    </submittedName>
</protein>
<dbReference type="Proteomes" id="UP000593575">
    <property type="component" value="Unassembled WGS sequence"/>
</dbReference>
<organism evidence="1 2">
    <name type="scientific">Gossypium armourianum</name>
    <dbReference type="NCBI Taxonomy" id="34283"/>
    <lineage>
        <taxon>Eukaryota</taxon>
        <taxon>Viridiplantae</taxon>
        <taxon>Streptophyta</taxon>
        <taxon>Embryophyta</taxon>
        <taxon>Tracheophyta</taxon>
        <taxon>Spermatophyta</taxon>
        <taxon>Magnoliopsida</taxon>
        <taxon>eudicotyledons</taxon>
        <taxon>Gunneridae</taxon>
        <taxon>Pentapetalae</taxon>
        <taxon>rosids</taxon>
        <taxon>malvids</taxon>
        <taxon>Malvales</taxon>
        <taxon>Malvaceae</taxon>
        <taxon>Malvoideae</taxon>
        <taxon>Gossypium</taxon>
    </lineage>
</organism>
<name>A0A7J9KH48_9ROSI</name>
<evidence type="ECO:0000313" key="2">
    <source>
        <dbReference type="Proteomes" id="UP000593575"/>
    </source>
</evidence>
<proteinExistence type="predicted"/>
<comment type="caution">
    <text evidence="1">The sequence shown here is derived from an EMBL/GenBank/DDBJ whole genome shotgun (WGS) entry which is preliminary data.</text>
</comment>
<sequence>MESTTLLLGGDGCLSLARYLGYQGPSFSGCSSAVPDHGLPPFKTFSEGHFN</sequence>
<dbReference type="EMBL" id="JABFAE010418504">
    <property type="protein sequence ID" value="MBA0845785.1"/>
    <property type="molecule type" value="Genomic_DNA"/>
</dbReference>
<evidence type="ECO:0000313" key="1">
    <source>
        <dbReference type="EMBL" id="MBA0845785.1"/>
    </source>
</evidence>
<dbReference type="AlphaFoldDB" id="A0A7J9KH48"/>
<gene>
    <name evidence="1" type="ORF">Goarm_023368</name>
</gene>